<dbReference type="PANTHER" id="PTHR11955">
    <property type="entry name" value="FATTY ACID BINDING PROTEIN"/>
    <property type="match status" value="1"/>
</dbReference>
<dbReference type="GO" id="GO:0008289">
    <property type="term" value="F:lipid binding"/>
    <property type="evidence" value="ECO:0007669"/>
    <property type="project" value="InterPro"/>
</dbReference>
<proteinExistence type="inferred from homology"/>
<gene>
    <name evidence="3" type="primary">LOC107271526</name>
</gene>
<dbReference type="InterPro" id="IPR031259">
    <property type="entry name" value="ILBP"/>
</dbReference>
<evidence type="ECO:0000313" key="3">
    <source>
        <dbReference type="RefSeq" id="XP_015603130.1"/>
    </source>
</evidence>
<evidence type="ECO:0000256" key="1">
    <source>
        <dbReference type="ARBA" id="ARBA00008390"/>
    </source>
</evidence>
<sequence>MVQITGKYQHVADENFVEYLKAYGTGDDLSKAEVFAKSKPVIEIKENDGEWIMDVNNEGKSSVTKFKLNEPFDEVFPHGLTLKSVVKKEGDNFIFESETEGGTKTIRAYQFSDDGITVRMSGDKTPIVGIRKYKRI</sequence>
<organism evidence="2 3">
    <name type="scientific">Cephus cinctus</name>
    <name type="common">Wheat stem sawfly</name>
    <dbReference type="NCBI Taxonomy" id="211228"/>
    <lineage>
        <taxon>Eukaryota</taxon>
        <taxon>Metazoa</taxon>
        <taxon>Ecdysozoa</taxon>
        <taxon>Arthropoda</taxon>
        <taxon>Hexapoda</taxon>
        <taxon>Insecta</taxon>
        <taxon>Pterygota</taxon>
        <taxon>Neoptera</taxon>
        <taxon>Endopterygota</taxon>
        <taxon>Hymenoptera</taxon>
        <taxon>Cephoidea</taxon>
        <taxon>Cephidae</taxon>
        <taxon>Cephus</taxon>
    </lineage>
</organism>
<evidence type="ECO:0000313" key="2">
    <source>
        <dbReference type="Proteomes" id="UP000694920"/>
    </source>
</evidence>
<dbReference type="KEGG" id="ccin:107271526"/>
<protein>
    <submittedName>
        <fullName evidence="3">Fatty acid-binding protein</fullName>
    </submittedName>
</protein>
<dbReference type="Proteomes" id="UP000694920">
    <property type="component" value="Unplaced"/>
</dbReference>
<reference evidence="3" key="1">
    <citation type="submission" date="2025-08" db="UniProtKB">
        <authorList>
            <consortium name="RefSeq"/>
        </authorList>
    </citation>
    <scope>IDENTIFICATION</scope>
</reference>
<dbReference type="InterPro" id="IPR012674">
    <property type="entry name" value="Calycin"/>
</dbReference>
<dbReference type="Gene3D" id="2.40.128.20">
    <property type="match status" value="1"/>
</dbReference>
<dbReference type="AlphaFoldDB" id="A0AAJ7C6Q5"/>
<dbReference type="RefSeq" id="XP_015603130.1">
    <property type="nucleotide sequence ID" value="XM_015747644.2"/>
</dbReference>
<name>A0AAJ7C6Q5_CEPCN</name>
<comment type="similarity">
    <text evidence="1">Belongs to the calycin superfamily. Fatty-acid binding protein (FABP) family.</text>
</comment>
<accession>A0AAJ7C6Q5</accession>
<dbReference type="SUPFAM" id="SSF50814">
    <property type="entry name" value="Lipocalins"/>
    <property type="match status" value="1"/>
</dbReference>
<keyword evidence="2" id="KW-1185">Reference proteome</keyword>
<dbReference type="GeneID" id="107271526"/>